<reference evidence="3" key="1">
    <citation type="submission" date="2013-11" db="EMBL/GenBank/DDBJ databases">
        <title>Genome sequence of the fusiform rust pathogen reveals effectors for host alternation and coevolution with pine.</title>
        <authorList>
            <consortium name="DOE Joint Genome Institute"/>
            <person name="Smith K."/>
            <person name="Pendleton A."/>
            <person name="Kubisiak T."/>
            <person name="Anderson C."/>
            <person name="Salamov A."/>
            <person name="Aerts A."/>
            <person name="Riley R."/>
            <person name="Clum A."/>
            <person name="Lindquist E."/>
            <person name="Ence D."/>
            <person name="Campbell M."/>
            <person name="Kronenberg Z."/>
            <person name="Feau N."/>
            <person name="Dhillon B."/>
            <person name="Hamelin R."/>
            <person name="Burleigh J."/>
            <person name="Smith J."/>
            <person name="Yandell M."/>
            <person name="Nelson C."/>
            <person name="Grigoriev I."/>
            <person name="Davis J."/>
        </authorList>
    </citation>
    <scope>NUCLEOTIDE SEQUENCE</scope>
    <source>
        <strain evidence="3">G11</strain>
    </source>
</reference>
<keyword evidence="2" id="KW-0472">Membrane</keyword>
<keyword evidence="2" id="KW-1133">Transmembrane helix</keyword>
<evidence type="ECO:0000313" key="4">
    <source>
        <dbReference type="Proteomes" id="UP000886653"/>
    </source>
</evidence>
<name>A0A9P6TFC7_9BASI</name>
<keyword evidence="2" id="KW-0812">Transmembrane</keyword>
<feature type="region of interest" description="Disordered" evidence="1">
    <location>
        <begin position="101"/>
        <end position="125"/>
    </location>
</feature>
<feature type="region of interest" description="Disordered" evidence="1">
    <location>
        <begin position="142"/>
        <end position="162"/>
    </location>
</feature>
<accession>A0A9P6TFC7</accession>
<proteinExistence type="predicted"/>
<sequence length="627" mass="72122">MVNNAFPSLNFHSFIITWTSLFYLLVPTILASFSSLGNLADAHQALQIESSSRIFTAPSQAVDGFAKSRPGLAVDTSAETSQSTLGSSKLCKRFFGRRSGCKTPPRTPLHPSQQSQEAPSVPKVKKTPSLIRFFREVLIPQKQSKKSGQSSNLDSIEDTTETQLMRPLLSDTDSQWSHEEIYEQSNLNRAGKQKAKVEYERPMRSAEGAQNPSALIDLEQLERQKQVDLAQEEEYLLWSADREMDLATRIGQYVSKENPELKNLSDKLLSISAIKYNMSVKYGGYSEEVIAYLKTRLKEEIDALDKEIEKLRKNPRSNPTSTEVPGEQEEKKLDLDWLQWGRIFAEEENDLVSHAEVHLEKVLKSKPKPESPPRLPDDEVEPRFRVDEQGFLGPKTLRDEPLPKDWATDAGSLVHWEFYLRWQEQEFFKIQNTHIRHLFDESMIATFKDIHALSKKSRDWLQGGLTTRKKISLEEFKSLENLWAFRKKTIHDLDFKNQELFSKIETFRASSDADREKNPPQLNKVLDKTLLGNFEQLSVAQRKAAIMAEQDLRNWNLNIAFLTIQGMNKVHHQLVLNALNRARQVTWGNSQFALGVLEHWDPTVKPEWPFRLPWKYSKDFSMVPPKL</sequence>
<dbReference type="EMBL" id="MU167235">
    <property type="protein sequence ID" value="KAG0148643.1"/>
    <property type="molecule type" value="Genomic_DNA"/>
</dbReference>
<feature type="transmembrane region" description="Helical" evidence="2">
    <location>
        <begin position="12"/>
        <end position="33"/>
    </location>
</feature>
<organism evidence="3 4">
    <name type="scientific">Cronartium quercuum f. sp. fusiforme G11</name>
    <dbReference type="NCBI Taxonomy" id="708437"/>
    <lineage>
        <taxon>Eukaryota</taxon>
        <taxon>Fungi</taxon>
        <taxon>Dikarya</taxon>
        <taxon>Basidiomycota</taxon>
        <taxon>Pucciniomycotina</taxon>
        <taxon>Pucciniomycetes</taxon>
        <taxon>Pucciniales</taxon>
        <taxon>Coleosporiaceae</taxon>
        <taxon>Cronartium</taxon>
    </lineage>
</organism>
<gene>
    <name evidence="3" type="ORF">CROQUDRAFT_131848</name>
</gene>
<evidence type="ECO:0000313" key="3">
    <source>
        <dbReference type="EMBL" id="KAG0148643.1"/>
    </source>
</evidence>
<dbReference type="AlphaFoldDB" id="A0A9P6TFC7"/>
<evidence type="ECO:0000256" key="2">
    <source>
        <dbReference type="SAM" id="Phobius"/>
    </source>
</evidence>
<protein>
    <submittedName>
        <fullName evidence="3">Uncharacterized protein</fullName>
    </submittedName>
</protein>
<dbReference type="Proteomes" id="UP000886653">
    <property type="component" value="Unassembled WGS sequence"/>
</dbReference>
<evidence type="ECO:0000256" key="1">
    <source>
        <dbReference type="SAM" id="MobiDB-lite"/>
    </source>
</evidence>
<keyword evidence="4" id="KW-1185">Reference proteome</keyword>
<comment type="caution">
    <text evidence="3">The sequence shown here is derived from an EMBL/GenBank/DDBJ whole genome shotgun (WGS) entry which is preliminary data.</text>
</comment>